<evidence type="ECO:0000256" key="7">
    <source>
        <dbReference type="ARBA" id="ARBA00022833"/>
    </source>
</evidence>
<dbReference type="Pfam" id="PF17820">
    <property type="entry name" value="PDZ_6"/>
    <property type="match status" value="1"/>
</dbReference>
<dbReference type="InterPro" id="IPR004387">
    <property type="entry name" value="Pept_M50_Zn"/>
</dbReference>
<gene>
    <name evidence="13" type="primary">rseP</name>
    <name evidence="13" type="ORF">HQ497_10010</name>
</gene>
<evidence type="ECO:0000256" key="5">
    <source>
        <dbReference type="ARBA" id="ARBA00022692"/>
    </source>
</evidence>
<evidence type="ECO:0000256" key="9">
    <source>
        <dbReference type="ARBA" id="ARBA00023049"/>
    </source>
</evidence>
<name>A0A973A8Z4_9GAMM</name>
<accession>A0A973A8Z4</accession>
<evidence type="ECO:0000256" key="2">
    <source>
        <dbReference type="ARBA" id="ARBA00004141"/>
    </source>
</evidence>
<keyword evidence="8 11" id="KW-1133">Transmembrane helix</keyword>
<keyword evidence="4" id="KW-0645">Protease</keyword>
<dbReference type="AlphaFoldDB" id="A0A973A8Z4"/>
<reference evidence="13" key="1">
    <citation type="submission" date="2020-05" db="EMBL/GenBank/DDBJ databases">
        <title>Sulfur intermediates as new biogeochemical hubs in an aquatic model microbial ecosystem.</title>
        <authorList>
            <person name="Vigneron A."/>
        </authorList>
    </citation>
    <scope>NUCLEOTIDE SEQUENCE</scope>
    <source>
        <strain evidence="13">Bin.250</strain>
    </source>
</reference>
<dbReference type="NCBIfam" id="TIGR00054">
    <property type="entry name" value="RIP metalloprotease RseP"/>
    <property type="match status" value="1"/>
</dbReference>
<dbReference type="GO" id="GO:0004222">
    <property type="term" value="F:metalloendopeptidase activity"/>
    <property type="evidence" value="ECO:0007669"/>
    <property type="project" value="InterPro"/>
</dbReference>
<organism evidence="13 14">
    <name type="scientific">SAR86 cluster bacterium</name>
    <dbReference type="NCBI Taxonomy" id="2030880"/>
    <lineage>
        <taxon>Bacteria</taxon>
        <taxon>Pseudomonadati</taxon>
        <taxon>Pseudomonadota</taxon>
        <taxon>Gammaproteobacteria</taxon>
        <taxon>SAR86 cluster</taxon>
    </lineage>
</organism>
<evidence type="ECO:0000256" key="10">
    <source>
        <dbReference type="ARBA" id="ARBA00023136"/>
    </source>
</evidence>
<comment type="caution">
    <text evidence="13">The sequence shown here is derived from an EMBL/GenBank/DDBJ whole genome shotgun (WGS) entry which is preliminary data.</text>
</comment>
<evidence type="ECO:0000256" key="1">
    <source>
        <dbReference type="ARBA" id="ARBA00001947"/>
    </source>
</evidence>
<dbReference type="CDD" id="cd06163">
    <property type="entry name" value="S2P-M50_PDZ_RseP-like"/>
    <property type="match status" value="2"/>
</dbReference>
<keyword evidence="10 11" id="KW-0472">Membrane</keyword>
<dbReference type="InterPro" id="IPR041489">
    <property type="entry name" value="PDZ_6"/>
</dbReference>
<sequence>MLEVLQSVIALIVTLSILVTIHEYGHYAAARLCGVHVLRFSVGFGKALYMRRGRPPEPVTIPAEQTIATRSNEPLNGTEFTIAALPLGGYVKMLDEREGFVPDDQLHLTFNRKPVLQRIFIVSAGPAANFLLAIVAYWALFTLGVTGIVPVLGDIDPESSAARAGLHVNQEIVAVDGVPTSTWSEVNLRLFGRIGDSGEIQLTTRDAQLSRDETFDSEFSSMGSPAGLAPSNHYFIAVDQWLSDVEEPNPAQALGLVLKYPVIPAVIGSVIDNEPAIAAGLASGDKVVEANGQSIDSWRQWVELIQGSADKPVSLVVQRRTEVLYLTVTPRATEREGKRVGYVGASRQSIDLPADMQRVVSYPLYSAWLPAVQKTWAVTVFTLDSIQKMIVGAISPKNLSGPITIAQIASATAQSGPESFVGFIALLSISLGVLNLLPIPVLDGGHLLYYLVELVTRRPVPEKIQLWGLQLGMFILVSIMLLAFYNDLTRL</sequence>
<evidence type="ECO:0000256" key="3">
    <source>
        <dbReference type="ARBA" id="ARBA00007931"/>
    </source>
</evidence>
<dbReference type="InterPro" id="IPR001478">
    <property type="entry name" value="PDZ"/>
</dbReference>
<evidence type="ECO:0000256" key="6">
    <source>
        <dbReference type="ARBA" id="ARBA00022801"/>
    </source>
</evidence>
<dbReference type="EMBL" id="JABMOJ010000373">
    <property type="protein sequence ID" value="NQV65685.1"/>
    <property type="molecule type" value="Genomic_DNA"/>
</dbReference>
<dbReference type="PANTHER" id="PTHR42837">
    <property type="entry name" value="REGULATOR OF SIGMA-E PROTEASE RSEP"/>
    <property type="match status" value="1"/>
</dbReference>
<dbReference type="SUPFAM" id="SSF50156">
    <property type="entry name" value="PDZ domain-like"/>
    <property type="match status" value="2"/>
</dbReference>
<dbReference type="PROSITE" id="PS50106">
    <property type="entry name" value="PDZ"/>
    <property type="match status" value="1"/>
</dbReference>
<protein>
    <recommendedName>
        <fullName evidence="11">Zinc metalloprotease</fullName>
        <ecNumber evidence="11">3.4.24.-</ecNumber>
    </recommendedName>
</protein>
<comment type="cofactor">
    <cofactor evidence="1 11">
        <name>Zn(2+)</name>
        <dbReference type="ChEBI" id="CHEBI:29105"/>
    </cofactor>
</comment>
<feature type="transmembrane region" description="Helical" evidence="11">
    <location>
        <begin position="464"/>
        <end position="485"/>
    </location>
</feature>
<evidence type="ECO:0000256" key="11">
    <source>
        <dbReference type="RuleBase" id="RU362031"/>
    </source>
</evidence>
<keyword evidence="11" id="KW-0479">Metal-binding</keyword>
<keyword evidence="9 11" id="KW-0482">Metalloprotease</keyword>
<dbReference type="PANTHER" id="PTHR42837:SF2">
    <property type="entry name" value="MEMBRANE METALLOPROTEASE ARASP2, CHLOROPLASTIC-RELATED"/>
    <property type="match status" value="1"/>
</dbReference>
<evidence type="ECO:0000256" key="4">
    <source>
        <dbReference type="ARBA" id="ARBA00022670"/>
    </source>
</evidence>
<proteinExistence type="inferred from homology"/>
<dbReference type="Pfam" id="PF02163">
    <property type="entry name" value="Peptidase_M50"/>
    <property type="match status" value="2"/>
</dbReference>
<evidence type="ECO:0000313" key="13">
    <source>
        <dbReference type="EMBL" id="NQV65685.1"/>
    </source>
</evidence>
<dbReference type="SMART" id="SM00228">
    <property type="entry name" value="PDZ"/>
    <property type="match status" value="2"/>
</dbReference>
<evidence type="ECO:0000256" key="8">
    <source>
        <dbReference type="ARBA" id="ARBA00022989"/>
    </source>
</evidence>
<comment type="subcellular location">
    <subcellularLocation>
        <location evidence="2">Membrane</location>
        <topology evidence="2">Multi-pass membrane protein</topology>
    </subcellularLocation>
</comment>
<comment type="similarity">
    <text evidence="3 11">Belongs to the peptidase M50B family.</text>
</comment>
<dbReference type="InterPro" id="IPR036034">
    <property type="entry name" value="PDZ_sf"/>
</dbReference>
<feature type="transmembrane region" description="Helical" evidence="11">
    <location>
        <begin position="420"/>
        <end position="452"/>
    </location>
</feature>
<feature type="transmembrane region" description="Helical" evidence="11">
    <location>
        <begin position="6"/>
        <end position="24"/>
    </location>
</feature>
<dbReference type="Gene3D" id="2.30.42.10">
    <property type="match status" value="2"/>
</dbReference>
<dbReference type="CDD" id="cd23081">
    <property type="entry name" value="cpPDZ_EcRseP-like"/>
    <property type="match status" value="1"/>
</dbReference>
<keyword evidence="6 11" id="KW-0378">Hydrolase</keyword>
<keyword evidence="5 11" id="KW-0812">Transmembrane</keyword>
<feature type="domain" description="PDZ" evidence="12">
    <location>
        <begin position="242"/>
        <end position="332"/>
    </location>
</feature>
<dbReference type="EC" id="3.4.24.-" evidence="11"/>
<dbReference type="GO" id="GO:0016020">
    <property type="term" value="C:membrane"/>
    <property type="evidence" value="ECO:0007669"/>
    <property type="project" value="UniProtKB-SubCell"/>
</dbReference>
<dbReference type="GO" id="GO:0006508">
    <property type="term" value="P:proteolysis"/>
    <property type="evidence" value="ECO:0007669"/>
    <property type="project" value="UniProtKB-KW"/>
</dbReference>
<feature type="transmembrane region" description="Helical" evidence="11">
    <location>
        <begin position="119"/>
        <end position="140"/>
    </location>
</feature>
<dbReference type="Proteomes" id="UP000754644">
    <property type="component" value="Unassembled WGS sequence"/>
</dbReference>
<dbReference type="GO" id="GO:0046872">
    <property type="term" value="F:metal ion binding"/>
    <property type="evidence" value="ECO:0007669"/>
    <property type="project" value="UniProtKB-KW"/>
</dbReference>
<evidence type="ECO:0000259" key="12">
    <source>
        <dbReference type="PROSITE" id="PS50106"/>
    </source>
</evidence>
<keyword evidence="7 11" id="KW-0862">Zinc</keyword>
<dbReference type="InterPro" id="IPR008915">
    <property type="entry name" value="Peptidase_M50"/>
</dbReference>
<evidence type="ECO:0000313" key="14">
    <source>
        <dbReference type="Proteomes" id="UP000754644"/>
    </source>
</evidence>